<name>E4YWB1_OIKDI</name>
<sequence length="180" mass="21137">MVLATELGKHFEHVNKFISSTRSNVDEPDRSPRTSQISISASENDDQELRTLAKRVLIKVSDVSNPARPRKQCIEWTRRVCEEYFTQTQEETERNLPIVMPTFKREVCSIPKTQTAFINYFLLDMFDAWHEFCDVPRVLNHLKNNLQFWDEMDRLELTTIEQIHEHAHLDTTEEGGTIDE</sequence>
<evidence type="ECO:0000256" key="2">
    <source>
        <dbReference type="ARBA" id="ARBA00022801"/>
    </source>
</evidence>
<dbReference type="Proteomes" id="UP000011014">
    <property type="component" value="Unassembled WGS sequence"/>
</dbReference>
<dbReference type="PANTHER" id="PTHR11347">
    <property type="entry name" value="CYCLIC NUCLEOTIDE PHOSPHODIESTERASE"/>
    <property type="match status" value="1"/>
</dbReference>
<reference evidence="5" key="1">
    <citation type="journal article" date="2010" name="Science">
        <title>Plasticity of animal genome architecture unmasked by rapid evolution of a pelagic tunicate.</title>
        <authorList>
            <person name="Denoeud F."/>
            <person name="Henriet S."/>
            <person name="Mungpakdee S."/>
            <person name="Aury J.M."/>
            <person name="Da Silva C."/>
            <person name="Brinkmann H."/>
            <person name="Mikhaleva J."/>
            <person name="Olsen L.C."/>
            <person name="Jubin C."/>
            <person name="Canestro C."/>
            <person name="Bouquet J.M."/>
            <person name="Danks G."/>
            <person name="Poulain J."/>
            <person name="Campsteijn C."/>
            <person name="Adamski M."/>
            <person name="Cross I."/>
            <person name="Yadetie F."/>
            <person name="Muffato M."/>
            <person name="Louis A."/>
            <person name="Butcher S."/>
            <person name="Tsagkogeorga G."/>
            <person name="Konrad A."/>
            <person name="Singh S."/>
            <person name="Jensen M.F."/>
            <person name="Cong E.H."/>
            <person name="Eikeseth-Otteraa H."/>
            <person name="Noel B."/>
            <person name="Anthouard V."/>
            <person name="Porcel B.M."/>
            <person name="Kachouri-Lafond R."/>
            <person name="Nishino A."/>
            <person name="Ugolini M."/>
            <person name="Chourrout P."/>
            <person name="Nishida H."/>
            <person name="Aasland R."/>
            <person name="Huzurbazar S."/>
            <person name="Westhof E."/>
            <person name="Delsuc F."/>
            <person name="Lehrach H."/>
            <person name="Reinhardt R."/>
            <person name="Weissenbach J."/>
            <person name="Roy S.W."/>
            <person name="Artiguenave F."/>
            <person name="Postlethwait J.H."/>
            <person name="Manak J.R."/>
            <person name="Thompson E.M."/>
            <person name="Jaillon O."/>
            <person name="Du Pasquier L."/>
            <person name="Boudinot P."/>
            <person name="Liberles D.A."/>
            <person name="Volff J.N."/>
            <person name="Philippe H."/>
            <person name="Lenhard B."/>
            <person name="Roest Crollius H."/>
            <person name="Wincker P."/>
            <person name="Chourrout D."/>
        </authorList>
    </citation>
    <scope>NUCLEOTIDE SEQUENCE [LARGE SCALE GENOMIC DNA]</scope>
</reference>
<feature type="region of interest" description="Disordered" evidence="3">
    <location>
        <begin position="21"/>
        <end position="43"/>
    </location>
</feature>
<evidence type="ECO:0000256" key="3">
    <source>
        <dbReference type="SAM" id="MobiDB-lite"/>
    </source>
</evidence>
<keyword evidence="2" id="KW-0378">Hydrolase</keyword>
<proteinExistence type="predicted"/>
<dbReference type="GO" id="GO:0004114">
    <property type="term" value="F:3',5'-cyclic-nucleotide phosphodiesterase activity"/>
    <property type="evidence" value="ECO:0007669"/>
    <property type="project" value="InterPro"/>
</dbReference>
<dbReference type="InterPro" id="IPR002073">
    <property type="entry name" value="PDEase_catalytic_dom"/>
</dbReference>
<dbReference type="SUPFAM" id="SSF109604">
    <property type="entry name" value="HD-domain/PDEase-like"/>
    <property type="match status" value="1"/>
</dbReference>
<dbReference type="GO" id="GO:0046872">
    <property type="term" value="F:metal ion binding"/>
    <property type="evidence" value="ECO:0007669"/>
    <property type="project" value="UniProtKB-KW"/>
</dbReference>
<feature type="domain" description="PDEase" evidence="4">
    <location>
        <begin position="1"/>
        <end position="156"/>
    </location>
</feature>
<feature type="compositionally biased region" description="Polar residues" evidence="3">
    <location>
        <begin position="33"/>
        <end position="42"/>
    </location>
</feature>
<evidence type="ECO:0000256" key="1">
    <source>
        <dbReference type="ARBA" id="ARBA00022723"/>
    </source>
</evidence>
<dbReference type="AlphaFoldDB" id="E4YWB1"/>
<dbReference type="Gene3D" id="1.10.1300.10">
    <property type="entry name" value="3'5'-cyclic nucleotide phosphodiesterase, catalytic domain"/>
    <property type="match status" value="1"/>
</dbReference>
<dbReference type="InterPro" id="IPR036971">
    <property type="entry name" value="PDEase_catalytic_dom_sf"/>
</dbReference>
<dbReference type="PROSITE" id="PS51845">
    <property type="entry name" value="PDEASE_I_2"/>
    <property type="match status" value="1"/>
</dbReference>
<evidence type="ECO:0000313" key="5">
    <source>
        <dbReference type="EMBL" id="CBY39746.1"/>
    </source>
</evidence>
<protein>
    <recommendedName>
        <fullName evidence="4">PDEase domain-containing protein</fullName>
    </recommendedName>
</protein>
<gene>
    <name evidence="5" type="ORF">GSOID_T00020332001</name>
</gene>
<keyword evidence="1" id="KW-0479">Metal-binding</keyword>
<organism evidence="5">
    <name type="scientific">Oikopleura dioica</name>
    <name type="common">Tunicate</name>
    <dbReference type="NCBI Taxonomy" id="34765"/>
    <lineage>
        <taxon>Eukaryota</taxon>
        <taxon>Metazoa</taxon>
        <taxon>Chordata</taxon>
        <taxon>Tunicata</taxon>
        <taxon>Appendicularia</taxon>
        <taxon>Copelata</taxon>
        <taxon>Oikopleuridae</taxon>
        <taxon>Oikopleura</taxon>
    </lineage>
</organism>
<dbReference type="Pfam" id="PF00233">
    <property type="entry name" value="PDEase_I"/>
    <property type="match status" value="1"/>
</dbReference>
<dbReference type="GO" id="GO:0007165">
    <property type="term" value="P:signal transduction"/>
    <property type="evidence" value="ECO:0007669"/>
    <property type="project" value="InterPro"/>
</dbReference>
<accession>E4YWB1</accession>
<dbReference type="EMBL" id="FN655636">
    <property type="protein sequence ID" value="CBY39746.1"/>
    <property type="molecule type" value="Genomic_DNA"/>
</dbReference>
<evidence type="ECO:0000259" key="4">
    <source>
        <dbReference type="PROSITE" id="PS51845"/>
    </source>
</evidence>